<gene>
    <name evidence="2" type="ORF">GCM10023195_06660</name>
</gene>
<reference evidence="3" key="1">
    <citation type="journal article" date="2019" name="Int. J. Syst. Evol. Microbiol.">
        <title>The Global Catalogue of Microorganisms (GCM) 10K type strain sequencing project: providing services to taxonomists for standard genome sequencing and annotation.</title>
        <authorList>
            <consortium name="The Broad Institute Genomics Platform"/>
            <consortium name="The Broad Institute Genome Sequencing Center for Infectious Disease"/>
            <person name="Wu L."/>
            <person name="Ma J."/>
        </authorList>
    </citation>
    <scope>NUCLEOTIDE SEQUENCE [LARGE SCALE GENOMIC DNA]</scope>
    <source>
        <strain evidence="3">JCM 17938</strain>
    </source>
</reference>
<feature type="region of interest" description="Disordered" evidence="1">
    <location>
        <begin position="1"/>
        <end position="39"/>
    </location>
</feature>
<name>A0ABP8TCH7_9ACTN</name>
<sequence>MTRTFLPRYRPLSGPRPVMSWKSGTPSPRGTGTAPVPTDLAAPWVPPHERDLCLVKTWLITGCSTGFGRELARAVLAEPDSTA</sequence>
<accession>A0ABP8TCH7</accession>
<dbReference type="Proteomes" id="UP001500212">
    <property type="component" value="Unassembled WGS sequence"/>
</dbReference>
<evidence type="ECO:0000313" key="3">
    <source>
        <dbReference type="Proteomes" id="UP001500212"/>
    </source>
</evidence>
<proteinExistence type="predicted"/>
<comment type="caution">
    <text evidence="2">The sequence shown here is derived from an EMBL/GenBank/DDBJ whole genome shotgun (WGS) entry which is preliminary data.</text>
</comment>
<dbReference type="EMBL" id="BAABHJ010000002">
    <property type="protein sequence ID" value="GAA4602258.1"/>
    <property type="molecule type" value="Genomic_DNA"/>
</dbReference>
<organism evidence="2 3">
    <name type="scientific">Actinoallomurus liliacearum</name>
    <dbReference type="NCBI Taxonomy" id="1080073"/>
    <lineage>
        <taxon>Bacteria</taxon>
        <taxon>Bacillati</taxon>
        <taxon>Actinomycetota</taxon>
        <taxon>Actinomycetes</taxon>
        <taxon>Streptosporangiales</taxon>
        <taxon>Thermomonosporaceae</taxon>
        <taxon>Actinoallomurus</taxon>
    </lineage>
</organism>
<protein>
    <submittedName>
        <fullName evidence="2">Uncharacterized protein</fullName>
    </submittedName>
</protein>
<evidence type="ECO:0000313" key="2">
    <source>
        <dbReference type="EMBL" id="GAA4602258.1"/>
    </source>
</evidence>
<evidence type="ECO:0000256" key="1">
    <source>
        <dbReference type="SAM" id="MobiDB-lite"/>
    </source>
</evidence>
<keyword evidence="3" id="KW-1185">Reference proteome</keyword>